<accession>A0A0E3Z1K2</accession>
<gene>
    <name evidence="1" type="ORF">WQ53_10670</name>
</gene>
<sequence length="86" mass="9828">MGLSSLQRAREQERFDGLFRQMSHAALEGFELFTGQSTDLRLELHIRRIPVRLDQLAFAVVMLVDFFQSQFEAARPGVVPRAHGID</sequence>
<dbReference type="KEGG" id="psuw:WQ53_10670"/>
<dbReference type="EMBL" id="CP011144">
    <property type="protein sequence ID" value="AKC87139.1"/>
    <property type="molecule type" value="Genomic_DNA"/>
</dbReference>
<evidence type="ECO:0000313" key="2">
    <source>
        <dbReference type="Proteomes" id="UP000033067"/>
    </source>
</evidence>
<dbReference type="Proteomes" id="UP000033067">
    <property type="component" value="Chromosome"/>
</dbReference>
<protein>
    <submittedName>
        <fullName evidence="1">Uncharacterized protein</fullName>
    </submittedName>
</protein>
<name>A0A0E3Z1K2_9GAMM</name>
<organism evidence="1 2">
    <name type="scientific">Pseudoxanthomonas suwonensis</name>
    <dbReference type="NCBI Taxonomy" id="314722"/>
    <lineage>
        <taxon>Bacteria</taxon>
        <taxon>Pseudomonadati</taxon>
        <taxon>Pseudomonadota</taxon>
        <taxon>Gammaproteobacteria</taxon>
        <taxon>Lysobacterales</taxon>
        <taxon>Lysobacteraceae</taxon>
        <taxon>Pseudoxanthomonas</taxon>
    </lineage>
</organism>
<evidence type="ECO:0000313" key="1">
    <source>
        <dbReference type="EMBL" id="AKC87139.1"/>
    </source>
</evidence>
<dbReference type="AlphaFoldDB" id="A0A0E3Z1K2"/>
<reference evidence="1 2" key="1">
    <citation type="journal article" date="2015" name="Genome Announc.">
        <title>Complete Genome Sequence of Pseudoxanthomonas suwonensis Strain J1, a Cellulose-Degrading Bacterium Isolated from Leaf- and Wood-Enriched Soil.</title>
        <authorList>
            <person name="Hou L."/>
            <person name="Jiang J."/>
            <person name="Xu Z."/>
            <person name="Zhou Y."/>
            <person name="Leung F.C."/>
        </authorList>
    </citation>
    <scope>NUCLEOTIDE SEQUENCE [LARGE SCALE GENOMIC DNA]</scope>
    <source>
        <strain evidence="1 2">J1</strain>
    </source>
</reference>
<proteinExistence type="predicted"/>
<dbReference type="PATRIC" id="fig|314722.6.peg.2301"/>
<keyword evidence="2" id="KW-1185">Reference proteome</keyword>